<evidence type="ECO:0000256" key="1">
    <source>
        <dbReference type="SAM" id="Phobius"/>
    </source>
</evidence>
<name>A0A914KUX6_MELIC</name>
<organism evidence="2 3">
    <name type="scientific">Meloidogyne incognita</name>
    <name type="common">Southern root-knot nematode worm</name>
    <name type="synonym">Oxyuris incognita</name>
    <dbReference type="NCBI Taxonomy" id="6306"/>
    <lineage>
        <taxon>Eukaryota</taxon>
        <taxon>Metazoa</taxon>
        <taxon>Ecdysozoa</taxon>
        <taxon>Nematoda</taxon>
        <taxon>Chromadorea</taxon>
        <taxon>Rhabditida</taxon>
        <taxon>Tylenchina</taxon>
        <taxon>Tylenchomorpha</taxon>
        <taxon>Tylenchoidea</taxon>
        <taxon>Meloidogynidae</taxon>
        <taxon>Meloidogyninae</taxon>
        <taxon>Meloidogyne</taxon>
        <taxon>Meloidogyne incognita group</taxon>
    </lineage>
</organism>
<dbReference type="AlphaFoldDB" id="A0A914KUX6"/>
<accession>A0A914KUX6</accession>
<evidence type="ECO:0000313" key="3">
    <source>
        <dbReference type="WBParaSite" id="Minc3s00099g04519"/>
    </source>
</evidence>
<dbReference type="Proteomes" id="UP000887563">
    <property type="component" value="Unplaced"/>
</dbReference>
<keyword evidence="1" id="KW-1133">Transmembrane helix</keyword>
<keyword evidence="2" id="KW-1185">Reference proteome</keyword>
<keyword evidence="1" id="KW-0812">Transmembrane</keyword>
<keyword evidence="1" id="KW-0472">Membrane</keyword>
<proteinExistence type="predicted"/>
<protein>
    <submittedName>
        <fullName evidence="3">Uncharacterized protein</fullName>
    </submittedName>
</protein>
<sequence length="56" mass="6544">MYALFELFSTHCLTLIYQMPGSLSGLNSYLFIANTLVYTLFKLLSTKRRNYYLPIV</sequence>
<reference evidence="3" key="1">
    <citation type="submission" date="2022-11" db="UniProtKB">
        <authorList>
            <consortium name="WormBaseParasite"/>
        </authorList>
    </citation>
    <scope>IDENTIFICATION</scope>
</reference>
<dbReference type="WBParaSite" id="Minc3s00099g04519">
    <property type="protein sequence ID" value="Minc3s00099g04519"/>
    <property type="gene ID" value="Minc3s00099g04519"/>
</dbReference>
<feature type="transmembrane region" description="Helical" evidence="1">
    <location>
        <begin position="26"/>
        <end position="44"/>
    </location>
</feature>
<evidence type="ECO:0000313" key="2">
    <source>
        <dbReference type="Proteomes" id="UP000887563"/>
    </source>
</evidence>